<sequence length="171" mass="19926">MISSLCLRRHFFRLTLLTPCYQNLQESLWIARLSTFAETQMMCLFHERKLGVPEKILFLKYEEMKNAPVKHVKQLAEFLGKPFSPEEEKEGVVQEIVKLCSFEKLTCLEVNKTGKLAFVPELIIGNDNLFRKGQVRDSKNHLTSEMIKRLDKITEEKFKGTGFTFGKSKRH</sequence>
<dbReference type="InterPro" id="IPR027417">
    <property type="entry name" value="P-loop_NTPase"/>
</dbReference>
<evidence type="ECO:0000313" key="5">
    <source>
        <dbReference type="EMBL" id="KAK6925146.1"/>
    </source>
</evidence>
<proteinExistence type="inferred from homology"/>
<dbReference type="Gene3D" id="3.40.50.300">
    <property type="entry name" value="P-loop containing nucleotide triphosphate hydrolases"/>
    <property type="match status" value="1"/>
</dbReference>
<keyword evidence="6" id="KW-1185">Reference proteome</keyword>
<evidence type="ECO:0000259" key="4">
    <source>
        <dbReference type="Pfam" id="PF00685"/>
    </source>
</evidence>
<evidence type="ECO:0000256" key="1">
    <source>
        <dbReference type="ARBA" id="ARBA00005771"/>
    </source>
</evidence>
<dbReference type="Pfam" id="PF00685">
    <property type="entry name" value="Sulfotransfer_1"/>
    <property type="match status" value="1"/>
</dbReference>
<dbReference type="GO" id="GO:0008146">
    <property type="term" value="F:sulfotransferase activity"/>
    <property type="evidence" value="ECO:0007669"/>
    <property type="project" value="InterPro"/>
</dbReference>
<keyword evidence="2 3" id="KW-0808">Transferase</keyword>
<comment type="caution">
    <text evidence="5">The sequence shown here is derived from an EMBL/GenBank/DDBJ whole genome shotgun (WGS) entry which is preliminary data.</text>
</comment>
<dbReference type="Proteomes" id="UP001370490">
    <property type="component" value="Unassembled WGS sequence"/>
</dbReference>
<dbReference type="PANTHER" id="PTHR11783">
    <property type="entry name" value="SULFOTRANSFERASE SULT"/>
    <property type="match status" value="1"/>
</dbReference>
<protein>
    <recommendedName>
        <fullName evidence="3">Sulfotransferase</fullName>
        <ecNumber evidence="3">2.8.2.-</ecNumber>
    </recommendedName>
</protein>
<accession>A0AAN8V7Y0</accession>
<dbReference type="EC" id="2.8.2.-" evidence="3"/>
<name>A0AAN8V7Y0_9MAGN</name>
<comment type="similarity">
    <text evidence="1 3">Belongs to the sulfotransferase 1 family.</text>
</comment>
<feature type="domain" description="Sulfotransferase" evidence="4">
    <location>
        <begin position="53"/>
        <end position="162"/>
    </location>
</feature>
<organism evidence="5 6">
    <name type="scientific">Dillenia turbinata</name>
    <dbReference type="NCBI Taxonomy" id="194707"/>
    <lineage>
        <taxon>Eukaryota</taxon>
        <taxon>Viridiplantae</taxon>
        <taxon>Streptophyta</taxon>
        <taxon>Embryophyta</taxon>
        <taxon>Tracheophyta</taxon>
        <taxon>Spermatophyta</taxon>
        <taxon>Magnoliopsida</taxon>
        <taxon>eudicotyledons</taxon>
        <taxon>Gunneridae</taxon>
        <taxon>Pentapetalae</taxon>
        <taxon>Dilleniales</taxon>
        <taxon>Dilleniaceae</taxon>
        <taxon>Dillenia</taxon>
    </lineage>
</organism>
<evidence type="ECO:0000313" key="6">
    <source>
        <dbReference type="Proteomes" id="UP001370490"/>
    </source>
</evidence>
<dbReference type="EMBL" id="JBAMMX010000016">
    <property type="protein sequence ID" value="KAK6925146.1"/>
    <property type="molecule type" value="Genomic_DNA"/>
</dbReference>
<evidence type="ECO:0000256" key="3">
    <source>
        <dbReference type="RuleBase" id="RU361155"/>
    </source>
</evidence>
<dbReference type="InterPro" id="IPR000863">
    <property type="entry name" value="Sulfotransferase_dom"/>
</dbReference>
<dbReference type="SUPFAM" id="SSF52540">
    <property type="entry name" value="P-loop containing nucleoside triphosphate hydrolases"/>
    <property type="match status" value="1"/>
</dbReference>
<evidence type="ECO:0000256" key="2">
    <source>
        <dbReference type="ARBA" id="ARBA00022679"/>
    </source>
</evidence>
<gene>
    <name evidence="5" type="ORF">RJ641_009472</name>
</gene>
<reference evidence="5 6" key="1">
    <citation type="submission" date="2023-12" db="EMBL/GenBank/DDBJ databases">
        <title>A high-quality genome assembly for Dillenia turbinata (Dilleniales).</title>
        <authorList>
            <person name="Chanderbali A."/>
        </authorList>
    </citation>
    <scope>NUCLEOTIDE SEQUENCE [LARGE SCALE GENOMIC DNA]</scope>
    <source>
        <strain evidence="5">LSX21</strain>
        <tissue evidence="5">Leaf</tissue>
    </source>
</reference>
<dbReference type="AlphaFoldDB" id="A0AAN8V7Y0"/>